<gene>
    <name evidence="2" type="ORF">SDC9_141600</name>
</gene>
<sequence length="168" mass="17335">MIVMSPTDPLPIQRFWPFSTHPSPERTALVSRPTASEPCAGSVRPKAPSFSARASGPSHSSCCSGEPSRCRERMVRPPWTAVTVASDPSIRATSMLTRPAASGDSGALPPGTGTPSASRSSSPIRRTRCSGYSAFSQASLTSGNASSASVRARSQAARSAPATSAKTS</sequence>
<dbReference type="AlphaFoldDB" id="A0A645DY46"/>
<feature type="compositionally biased region" description="Low complexity" evidence="1">
    <location>
        <begin position="142"/>
        <end position="168"/>
    </location>
</feature>
<dbReference type="EMBL" id="VSSQ01041084">
    <property type="protein sequence ID" value="MPM94454.1"/>
    <property type="molecule type" value="Genomic_DNA"/>
</dbReference>
<reference evidence="2" key="1">
    <citation type="submission" date="2019-08" db="EMBL/GenBank/DDBJ databases">
        <authorList>
            <person name="Kucharzyk K."/>
            <person name="Murdoch R.W."/>
            <person name="Higgins S."/>
            <person name="Loffler F."/>
        </authorList>
    </citation>
    <scope>NUCLEOTIDE SEQUENCE</scope>
</reference>
<evidence type="ECO:0000256" key="1">
    <source>
        <dbReference type="SAM" id="MobiDB-lite"/>
    </source>
</evidence>
<evidence type="ECO:0000313" key="2">
    <source>
        <dbReference type="EMBL" id="MPM94454.1"/>
    </source>
</evidence>
<feature type="region of interest" description="Disordered" evidence="1">
    <location>
        <begin position="21"/>
        <end position="168"/>
    </location>
</feature>
<feature type="compositionally biased region" description="Low complexity" evidence="1">
    <location>
        <begin position="109"/>
        <end position="124"/>
    </location>
</feature>
<name>A0A645DY46_9ZZZZ</name>
<protein>
    <submittedName>
        <fullName evidence="2">Uncharacterized protein</fullName>
    </submittedName>
</protein>
<proteinExistence type="predicted"/>
<accession>A0A645DY46</accession>
<organism evidence="2">
    <name type="scientific">bioreactor metagenome</name>
    <dbReference type="NCBI Taxonomy" id="1076179"/>
    <lineage>
        <taxon>unclassified sequences</taxon>
        <taxon>metagenomes</taxon>
        <taxon>ecological metagenomes</taxon>
    </lineage>
</organism>
<comment type="caution">
    <text evidence="2">The sequence shown here is derived from an EMBL/GenBank/DDBJ whole genome shotgun (WGS) entry which is preliminary data.</text>
</comment>